<dbReference type="PROSITE" id="PS51257">
    <property type="entry name" value="PROKAR_LIPOPROTEIN"/>
    <property type="match status" value="1"/>
</dbReference>
<sequence>MKIEFYGAAQCVTGSCHILKINNKTVLLDCGLYQGKDEKEIGNEEFNFDPKTIDYVILSHAHIDHSGRIPLLYKKGFKGEVLCTIGTKELCSIMLPDSGYIQETESEWKNRKRIRQGLQPIQPLYTAKIAELSMYLFKGVNYDELIEVFDGLKIRFRDAGHLLGSAIVELYIQEEYEKEIKIVYTGDLGNTNKPIIKDPEYINYTDYLIMETTYGDRIHGDIDWSFKELANIIKATFERGGNVVIPSFSVGRTQEVLYALNKYVENNELEDMTVFVDSPLAVSATKIFEKFSEYYDKETKELLYKGIKPLRFKGLVFTSSPQESIKINKMERGAVIISASGMCEAGRVKHHLKHNLWRKESSIVFVGYQAEGTLGRAILDGKKKVKLFGETIAVNAKIYSLEGLSGHADREGLITWVDKFMEKPKEILLVHGDTKAQENFKTLLQSKGYKARIMEMGQTYYINEHLKLNDQNIKYRIIKELNSIENIENISKDVLLNQLSKVINGDEFIKDK</sequence>
<proteinExistence type="predicted"/>
<dbReference type="InterPro" id="IPR036866">
    <property type="entry name" value="RibonucZ/Hydroxyglut_hydro"/>
</dbReference>
<dbReference type="InterPro" id="IPR001279">
    <property type="entry name" value="Metallo-B-lactamas"/>
</dbReference>
<dbReference type="Pfam" id="PF00753">
    <property type="entry name" value="Lactamase_B"/>
    <property type="match status" value="1"/>
</dbReference>
<dbReference type="Proteomes" id="UP001079657">
    <property type="component" value="Unassembled WGS sequence"/>
</dbReference>
<dbReference type="InterPro" id="IPR050698">
    <property type="entry name" value="MBL"/>
</dbReference>
<dbReference type="Pfam" id="PF07521">
    <property type="entry name" value="RMMBL"/>
    <property type="match status" value="1"/>
</dbReference>
<evidence type="ECO:0000256" key="1">
    <source>
        <dbReference type="ARBA" id="ARBA00022801"/>
    </source>
</evidence>
<dbReference type="Pfam" id="PF10996">
    <property type="entry name" value="Beta-Casp"/>
    <property type="match status" value="1"/>
</dbReference>
<dbReference type="PANTHER" id="PTHR11203:SF37">
    <property type="entry name" value="INTEGRATOR COMPLEX SUBUNIT 11"/>
    <property type="match status" value="1"/>
</dbReference>
<dbReference type="Gene3D" id="3.60.15.10">
    <property type="entry name" value="Ribonuclease Z/Hydroxyacylglutathione hydrolase-like"/>
    <property type="match status" value="1"/>
</dbReference>
<dbReference type="CDD" id="cd16295">
    <property type="entry name" value="TTHA0252-CPSF-like_MBL-fold"/>
    <property type="match status" value="1"/>
</dbReference>
<dbReference type="InterPro" id="IPR022712">
    <property type="entry name" value="Beta_Casp"/>
</dbReference>
<name>A0ABT4CTC5_9CLOT</name>
<evidence type="ECO:0000259" key="3">
    <source>
        <dbReference type="SMART" id="SM01027"/>
    </source>
</evidence>
<dbReference type="SMART" id="SM00849">
    <property type="entry name" value="Lactamase_B"/>
    <property type="match status" value="1"/>
</dbReference>
<feature type="domain" description="Beta-Casp" evidence="3">
    <location>
        <begin position="253"/>
        <end position="378"/>
    </location>
</feature>
<dbReference type="RefSeq" id="WP_268051255.1">
    <property type="nucleotide sequence ID" value="NZ_JAPQES010000007.1"/>
</dbReference>
<evidence type="ECO:0000259" key="2">
    <source>
        <dbReference type="SMART" id="SM00849"/>
    </source>
</evidence>
<accession>A0ABT4CTC5</accession>
<reference evidence="4" key="1">
    <citation type="submission" date="2022-12" db="EMBL/GenBank/DDBJ databases">
        <authorList>
            <person name="Wang J."/>
        </authorList>
    </citation>
    <scope>NUCLEOTIDE SEQUENCE</scope>
    <source>
        <strain evidence="4">HY-42-06</strain>
    </source>
</reference>
<gene>
    <name evidence="4" type="ORF">OXH55_16800</name>
</gene>
<protein>
    <submittedName>
        <fullName evidence="4">MBL fold metallo-hydrolase</fullName>
    </submittedName>
</protein>
<evidence type="ECO:0000313" key="4">
    <source>
        <dbReference type="EMBL" id="MCY6372292.1"/>
    </source>
</evidence>
<evidence type="ECO:0000313" key="5">
    <source>
        <dbReference type="Proteomes" id="UP001079657"/>
    </source>
</evidence>
<dbReference type="EMBL" id="JAPQES010000007">
    <property type="protein sequence ID" value="MCY6372292.1"/>
    <property type="molecule type" value="Genomic_DNA"/>
</dbReference>
<feature type="domain" description="Metallo-beta-lactamase" evidence="2">
    <location>
        <begin position="13"/>
        <end position="222"/>
    </location>
</feature>
<dbReference type="SMART" id="SM01027">
    <property type="entry name" value="Beta-Casp"/>
    <property type="match status" value="1"/>
</dbReference>
<dbReference type="SUPFAM" id="SSF56281">
    <property type="entry name" value="Metallo-hydrolase/oxidoreductase"/>
    <property type="match status" value="1"/>
</dbReference>
<comment type="caution">
    <text evidence="4">The sequence shown here is derived from an EMBL/GenBank/DDBJ whole genome shotgun (WGS) entry which is preliminary data.</text>
</comment>
<keyword evidence="5" id="KW-1185">Reference proteome</keyword>
<dbReference type="PANTHER" id="PTHR11203">
    <property type="entry name" value="CLEAVAGE AND POLYADENYLATION SPECIFICITY FACTOR FAMILY MEMBER"/>
    <property type="match status" value="1"/>
</dbReference>
<keyword evidence="1" id="KW-0378">Hydrolase</keyword>
<organism evidence="4 5">
    <name type="scientific">Clostridium ganghwense</name>
    <dbReference type="NCBI Taxonomy" id="312089"/>
    <lineage>
        <taxon>Bacteria</taxon>
        <taxon>Bacillati</taxon>
        <taxon>Bacillota</taxon>
        <taxon>Clostridia</taxon>
        <taxon>Eubacteriales</taxon>
        <taxon>Clostridiaceae</taxon>
        <taxon>Clostridium</taxon>
    </lineage>
</organism>
<dbReference type="InterPro" id="IPR011108">
    <property type="entry name" value="RMMBL"/>
</dbReference>
<dbReference type="Gene3D" id="3.40.50.10890">
    <property type="match status" value="1"/>
</dbReference>